<keyword evidence="3" id="KW-0479">Metal-binding</keyword>
<dbReference type="EMBL" id="DS022310">
    <property type="protein sequence ID" value="OAJ43629.1"/>
    <property type="molecule type" value="Genomic_DNA"/>
</dbReference>
<dbReference type="Proteomes" id="UP000077115">
    <property type="component" value="Unassembled WGS sequence"/>
</dbReference>
<reference evidence="10 11" key="1">
    <citation type="submission" date="2006-10" db="EMBL/GenBank/DDBJ databases">
        <title>The Genome Sequence of Batrachochytrium dendrobatidis JEL423.</title>
        <authorList>
            <consortium name="The Broad Institute Genome Sequencing Platform"/>
            <person name="Birren B."/>
            <person name="Lander E."/>
            <person name="Galagan J."/>
            <person name="Cuomo C."/>
            <person name="Devon K."/>
            <person name="Jaffe D."/>
            <person name="Butler J."/>
            <person name="Alvarez P."/>
            <person name="Gnerre S."/>
            <person name="Grabherr M."/>
            <person name="Kleber M."/>
            <person name="Mauceli E."/>
            <person name="Brockman W."/>
            <person name="Young S."/>
            <person name="LaButti K."/>
            <person name="Sykes S."/>
            <person name="DeCaprio D."/>
            <person name="Crawford M."/>
            <person name="Koehrsen M."/>
            <person name="Engels R."/>
            <person name="Montgomery P."/>
            <person name="Pearson M."/>
            <person name="Howarth C."/>
            <person name="Larson L."/>
            <person name="White J."/>
            <person name="O'Leary S."/>
            <person name="Kodira C."/>
            <person name="Zeng Q."/>
            <person name="Yandava C."/>
            <person name="Alvarado L."/>
            <person name="Longcore J."/>
            <person name="James T."/>
        </authorList>
    </citation>
    <scope>NUCLEOTIDE SEQUENCE [LARGE SCALE GENOMIC DNA]</scope>
    <source>
        <strain evidence="10 11">JEL423</strain>
    </source>
</reference>
<feature type="transmembrane region" description="Helical" evidence="8">
    <location>
        <begin position="367"/>
        <end position="394"/>
    </location>
</feature>
<dbReference type="InterPro" id="IPR002219">
    <property type="entry name" value="PKC_DAG/PE"/>
</dbReference>
<evidence type="ECO:0000256" key="7">
    <source>
        <dbReference type="SAM" id="MobiDB-lite"/>
    </source>
</evidence>
<dbReference type="VEuPathDB" id="FungiDB:BDEG_26971"/>
<accession>A0A177WU50</accession>
<feature type="transmembrane region" description="Helical" evidence="8">
    <location>
        <begin position="243"/>
        <end position="271"/>
    </location>
</feature>
<dbReference type="InterPro" id="IPR006614">
    <property type="entry name" value="Peroxin/Ferlin"/>
</dbReference>
<keyword evidence="2 8" id="KW-0812">Transmembrane</keyword>
<sequence length="542" mass="61414">MQDSISGISSDEIVDNPKLLDNPSSSNSAVPKDDVFGIVTTAIETQTTDSLFVEPSKNSLQSHDFRPTTFHQPTSCDLCFQFIWELMGCSTLSNKLWFGYTVITTQECAYDVHYGCKAFVSTKCYPKGALFELDSAKPSKSIQQKSTLVSSKPPAIDSTESIKSRHVSRSSIQESNTLVSELLVKALQESDKAEQQLKDLNPPLGVMTMLEVNSKFVARQGPLIWIQNTATDIIMWRNPVTTVWFILGYILVCTSPILFSILPQIGILYVITTSYLDRVKKLSMGETIPPPDTPHKITMTNTQYLAHLQHIQNTMLSMVSAYDSGYTFYLALNWSDPDKTNRMLYSTLVSMLISILVFSLIPFHQVLLWGGVGLFAANTAIIKAAGITLTPVILDKLQKQVLTFKKHIHTVRQTESTTTNIEVIIFENQRWWAGMGFVPLLLHIERPAWSDATGLLPLPPKNAYQLPSKTETVKVDKNGHEVRKQQTWKWVDDTWEVDMKWTHVNSEGWQFCNQTWQDPRAKPSLGSFTRRRKWIRRMHMVQ</sequence>
<dbReference type="GO" id="GO:0005778">
    <property type="term" value="C:peroxisomal membrane"/>
    <property type="evidence" value="ECO:0007669"/>
    <property type="project" value="TreeGrafter"/>
</dbReference>
<dbReference type="Gene3D" id="3.30.60.20">
    <property type="match status" value="1"/>
</dbReference>
<dbReference type="InterPro" id="IPR010482">
    <property type="entry name" value="TECPR1-like_DysF"/>
</dbReference>
<gene>
    <name evidence="10" type="ORF">BDEG_26971</name>
</gene>
<feature type="transmembrane region" description="Helical" evidence="8">
    <location>
        <begin position="343"/>
        <end position="361"/>
    </location>
</feature>
<evidence type="ECO:0000313" key="10">
    <source>
        <dbReference type="EMBL" id="OAJ43629.1"/>
    </source>
</evidence>
<dbReference type="SMART" id="SM00694">
    <property type="entry name" value="DysFC"/>
    <property type="match status" value="1"/>
</dbReference>
<organism evidence="10 11">
    <name type="scientific">Batrachochytrium dendrobatidis (strain JEL423)</name>
    <dbReference type="NCBI Taxonomy" id="403673"/>
    <lineage>
        <taxon>Eukaryota</taxon>
        <taxon>Fungi</taxon>
        <taxon>Fungi incertae sedis</taxon>
        <taxon>Chytridiomycota</taxon>
        <taxon>Chytridiomycota incertae sedis</taxon>
        <taxon>Chytridiomycetes</taxon>
        <taxon>Rhizophydiales</taxon>
        <taxon>Rhizophydiales incertae sedis</taxon>
        <taxon>Batrachochytrium</taxon>
    </lineage>
</organism>
<name>A0A177WU50_BATDL</name>
<dbReference type="InterPro" id="IPR046349">
    <property type="entry name" value="C1-like_sf"/>
</dbReference>
<comment type="subcellular location">
    <subcellularLocation>
        <location evidence="1">Endomembrane system</location>
        <topology evidence="1">Multi-pass membrane protein</topology>
    </subcellularLocation>
</comment>
<dbReference type="InterPro" id="IPR052646">
    <property type="entry name" value="Peroxisomal_PEX28-32"/>
</dbReference>
<proteinExistence type="predicted"/>
<dbReference type="PROSITE" id="PS50081">
    <property type="entry name" value="ZF_DAG_PE_2"/>
    <property type="match status" value="1"/>
</dbReference>
<feature type="region of interest" description="Disordered" evidence="7">
    <location>
        <begin position="1"/>
        <end position="27"/>
    </location>
</feature>
<keyword evidence="6 8" id="KW-0472">Membrane</keyword>
<dbReference type="GO" id="GO:0046872">
    <property type="term" value="F:metal ion binding"/>
    <property type="evidence" value="ECO:0007669"/>
    <property type="project" value="UniProtKB-KW"/>
</dbReference>
<keyword evidence="4" id="KW-0862">Zinc</keyword>
<evidence type="ECO:0000259" key="9">
    <source>
        <dbReference type="PROSITE" id="PS50081"/>
    </source>
</evidence>
<dbReference type="OrthoDB" id="74314at2759"/>
<dbReference type="AlphaFoldDB" id="A0A177WU50"/>
<reference evidence="10 11" key="2">
    <citation type="submission" date="2016-05" db="EMBL/GenBank/DDBJ databases">
        <title>Lineage-specific infection strategies underlie the spectrum of fungal disease in amphibians.</title>
        <authorList>
            <person name="Cuomo C.A."/>
            <person name="Farrer R.A."/>
            <person name="James T."/>
            <person name="Longcore J."/>
            <person name="Birren B."/>
        </authorList>
    </citation>
    <scope>NUCLEOTIDE SEQUENCE [LARGE SCALE GENOMIC DNA]</scope>
    <source>
        <strain evidence="10 11">JEL423</strain>
    </source>
</reference>
<evidence type="ECO:0000256" key="1">
    <source>
        <dbReference type="ARBA" id="ARBA00004127"/>
    </source>
</evidence>
<dbReference type="PANTHER" id="PTHR31679">
    <property type="entry name" value="PEROXISOMAL MEMBRANE PROTEIN PEX30-RELATED"/>
    <property type="match status" value="1"/>
</dbReference>
<evidence type="ECO:0000256" key="2">
    <source>
        <dbReference type="ARBA" id="ARBA00022692"/>
    </source>
</evidence>
<feature type="domain" description="Phorbol-ester/DAG-type" evidence="9">
    <location>
        <begin position="62"/>
        <end position="124"/>
    </location>
</feature>
<dbReference type="GO" id="GO:0012505">
    <property type="term" value="C:endomembrane system"/>
    <property type="evidence" value="ECO:0007669"/>
    <property type="project" value="UniProtKB-SubCell"/>
</dbReference>
<evidence type="ECO:0000256" key="4">
    <source>
        <dbReference type="ARBA" id="ARBA00022833"/>
    </source>
</evidence>
<evidence type="ECO:0000256" key="5">
    <source>
        <dbReference type="ARBA" id="ARBA00022989"/>
    </source>
</evidence>
<protein>
    <recommendedName>
        <fullName evidence="9">Phorbol-ester/DAG-type domain-containing protein</fullName>
    </recommendedName>
</protein>
<dbReference type="SMART" id="SM00693">
    <property type="entry name" value="DysFN"/>
    <property type="match status" value="1"/>
</dbReference>
<dbReference type="Pfam" id="PF06398">
    <property type="entry name" value="Pex24p"/>
    <property type="match status" value="1"/>
</dbReference>
<dbReference type="STRING" id="403673.A0A177WU50"/>
<evidence type="ECO:0000256" key="3">
    <source>
        <dbReference type="ARBA" id="ARBA00022723"/>
    </source>
</evidence>
<evidence type="ECO:0000313" key="11">
    <source>
        <dbReference type="Proteomes" id="UP000077115"/>
    </source>
</evidence>
<dbReference type="GO" id="GO:0007031">
    <property type="term" value="P:peroxisome organization"/>
    <property type="evidence" value="ECO:0007669"/>
    <property type="project" value="UniProtKB-ARBA"/>
</dbReference>
<evidence type="ECO:0000256" key="8">
    <source>
        <dbReference type="SAM" id="Phobius"/>
    </source>
</evidence>
<dbReference type="PANTHER" id="PTHR31679:SF2">
    <property type="entry name" value="PEROXISOMAL MEMBRANE PROTEIN PEX30-RELATED"/>
    <property type="match status" value="1"/>
</dbReference>
<dbReference type="SUPFAM" id="SSF57889">
    <property type="entry name" value="Cysteine-rich domain"/>
    <property type="match status" value="1"/>
</dbReference>
<evidence type="ECO:0000256" key="6">
    <source>
        <dbReference type="ARBA" id="ARBA00023136"/>
    </source>
</evidence>
<keyword evidence="5 8" id="KW-1133">Transmembrane helix</keyword>